<evidence type="ECO:0000256" key="16">
    <source>
        <dbReference type="PROSITE-ProRule" id="PRU00169"/>
    </source>
</evidence>
<dbReference type="PANTHER" id="PTHR45339">
    <property type="entry name" value="HYBRID SIGNAL TRANSDUCTION HISTIDINE KINASE J"/>
    <property type="match status" value="1"/>
</dbReference>
<dbReference type="PROSITE" id="PS50109">
    <property type="entry name" value="HIS_KIN"/>
    <property type="match status" value="1"/>
</dbReference>
<evidence type="ECO:0000256" key="5">
    <source>
        <dbReference type="ARBA" id="ARBA00022553"/>
    </source>
</evidence>
<dbReference type="GO" id="GO:0005524">
    <property type="term" value="F:ATP binding"/>
    <property type="evidence" value="ECO:0007669"/>
    <property type="project" value="UniProtKB-KW"/>
</dbReference>
<feature type="region of interest" description="Disordered" evidence="17">
    <location>
        <begin position="746"/>
        <end position="775"/>
    </location>
</feature>
<keyword evidence="5 16" id="KW-0597">Phosphoprotein</keyword>
<feature type="domain" description="Response regulatory" evidence="20">
    <location>
        <begin position="610"/>
        <end position="724"/>
    </location>
</feature>
<dbReference type="Proteomes" id="UP000001062">
    <property type="component" value="Chromosome"/>
</dbReference>
<dbReference type="SMART" id="SM00448">
    <property type="entry name" value="REC"/>
    <property type="match status" value="1"/>
</dbReference>
<dbReference type="EMBL" id="CP002583">
    <property type="protein sequence ID" value="ADZ91162.1"/>
    <property type="molecule type" value="Genomic_DNA"/>
</dbReference>
<keyword evidence="22" id="KW-1185">Reference proteome</keyword>
<evidence type="ECO:0000256" key="3">
    <source>
        <dbReference type="ARBA" id="ARBA00012438"/>
    </source>
</evidence>
<keyword evidence="8" id="KW-0547">Nucleotide-binding</keyword>
<comment type="subunit">
    <text evidence="14">At low DSF concentrations, interacts with RpfF.</text>
</comment>
<dbReference type="SUPFAM" id="SSF55874">
    <property type="entry name" value="ATPase domain of HSP90 chaperone/DNA topoisomerase II/histidine kinase"/>
    <property type="match status" value="1"/>
</dbReference>
<name>F2K284_MARM1</name>
<feature type="modified residue" description="4-aspartylphosphate" evidence="16">
    <location>
        <position position="659"/>
    </location>
</feature>
<dbReference type="InterPro" id="IPR036641">
    <property type="entry name" value="HPT_dom_sf"/>
</dbReference>
<dbReference type="Gene3D" id="1.10.287.130">
    <property type="match status" value="1"/>
</dbReference>
<evidence type="ECO:0000313" key="22">
    <source>
        <dbReference type="Proteomes" id="UP000001062"/>
    </source>
</evidence>
<feature type="transmembrane region" description="Helical" evidence="18">
    <location>
        <begin position="187"/>
        <end position="209"/>
    </location>
</feature>
<dbReference type="FunFam" id="1.10.287.130:FF:000002">
    <property type="entry name" value="Two-component osmosensing histidine kinase"/>
    <property type="match status" value="1"/>
</dbReference>
<sequence>MNNVAIKARFTLGFLAFIASLFLAASVYFYFEIHQRAESIANQSDEDTLWAMYQLDHESHLFANQSMLLLNDFKKSGVVSDKRLSNTRLRFDILYSRVNILLAGKLNRFSKRTANFDQNIELIKTSFDHIDLLLYKDDMTIDEVSIIQRESVIIKKYAKLISVGGLQLKSDDRVNARAIELRLYNQLGVLVMLLTVTMSIIIALLMYLIRESLRDNKRMARLANDLEETAVAAKVAAQAKSDFLATMSHEIRTPMNAIIGLTHLVLDTELQERQRRYINRIDESSNNLLQLINDILDFSKVESGKLDLVERSYLLDDVLEYIHHISLPTARSKKLLLLVQRDFNLDDAFIGDVTRIQQVLVNVVGNAIKFTDKGYVCVTVKRRQEGGLLFCVEDSGIGIDSTLDVFDGFTQADASTTRKYGGTGLGLSISKRLLELMGGHISFKSQVGRGTTFFIELPYQIDKASSQFTYASKSKLILIPDDRHAAQFIGNSKYLPSFQVVSNELVNERRYDVLFISATKFKTVNSEGVAFKDVCPIESMSKPCVVFCDEAYAKTSLGEVLIDISGVETLVTPKAVFSSLSNPDSLKQSHLEIDAEIDAFNRAKAYVGRRVLVVEDNPVNAEIVRALLDKLGVISVLAEHGQKALEVIKVQTFDLVLMDIQMPVLDGVSAAREMRLQGHNVPIIALTADVMGTEKKVVFEAGMQGVLSKPFKPTELLDILRKWIPSTETVSDRALLLQSAETSGSLKNNEKMAVGERKAPKSDFQKSDTSKGGLKAFNPEQGLSVMLSDHSLYMSVLTRAKDQLIKLPTTLKQHSHEAVVVTEASNQALTIILHNTFSMARNIGAERLAHLIKQLENQGDFLTEDQAGRREQTTNYVANDAIVEIVNEVSTVIAAIDRYLDRHSQDDVDGVAQRVIENEGGSNKSDRELVVLLRHLRTLLVEGNPDAEVYILDFARFKTLPFHKELEEARAYIQHYDYKYALDIVERILRGVDQVDGRNE</sequence>
<dbReference type="Pfam" id="PF00072">
    <property type="entry name" value="Response_reg"/>
    <property type="match status" value="1"/>
</dbReference>
<protein>
    <recommendedName>
        <fullName evidence="15">Sensory/regulatory protein RpfC</fullName>
        <ecNumber evidence="3">2.7.13.3</ecNumber>
    </recommendedName>
</protein>
<evidence type="ECO:0000256" key="15">
    <source>
        <dbReference type="ARBA" id="ARBA00068150"/>
    </source>
</evidence>
<organism evidence="21 22">
    <name type="scientific">Marinomonas mediterranea (strain ATCC 700492 / JCM 21426 / NBRC 103028 / MMB-1)</name>
    <dbReference type="NCBI Taxonomy" id="717774"/>
    <lineage>
        <taxon>Bacteria</taxon>
        <taxon>Pseudomonadati</taxon>
        <taxon>Pseudomonadota</taxon>
        <taxon>Gammaproteobacteria</taxon>
        <taxon>Oceanospirillales</taxon>
        <taxon>Oceanospirillaceae</taxon>
        <taxon>Marinomonas</taxon>
    </lineage>
</organism>
<evidence type="ECO:0000256" key="11">
    <source>
        <dbReference type="ARBA" id="ARBA00022989"/>
    </source>
</evidence>
<dbReference type="HOGENOM" id="CLU_000445_114_59_6"/>
<dbReference type="SUPFAM" id="SSF47384">
    <property type="entry name" value="Homodimeric domain of signal transducing histidine kinase"/>
    <property type="match status" value="1"/>
</dbReference>
<dbReference type="InterPro" id="IPR001789">
    <property type="entry name" value="Sig_transdc_resp-reg_receiver"/>
</dbReference>
<dbReference type="CDD" id="cd00082">
    <property type="entry name" value="HisKA"/>
    <property type="match status" value="1"/>
</dbReference>
<evidence type="ECO:0000256" key="13">
    <source>
        <dbReference type="ARBA" id="ARBA00023136"/>
    </source>
</evidence>
<feature type="transmembrane region" description="Helical" evidence="18">
    <location>
        <begin position="12"/>
        <end position="31"/>
    </location>
</feature>
<dbReference type="InterPro" id="IPR004358">
    <property type="entry name" value="Sig_transdc_His_kin-like_C"/>
</dbReference>
<feature type="compositionally biased region" description="Basic and acidic residues" evidence="17">
    <location>
        <begin position="748"/>
        <end position="769"/>
    </location>
</feature>
<dbReference type="PRINTS" id="PR00344">
    <property type="entry name" value="BCTRLSENSOR"/>
</dbReference>
<dbReference type="GO" id="GO:0005886">
    <property type="term" value="C:plasma membrane"/>
    <property type="evidence" value="ECO:0007669"/>
    <property type="project" value="UniProtKB-SubCell"/>
</dbReference>
<dbReference type="KEGG" id="mme:Marme_1911"/>
<evidence type="ECO:0000256" key="14">
    <source>
        <dbReference type="ARBA" id="ARBA00064003"/>
    </source>
</evidence>
<dbReference type="EC" id="2.7.13.3" evidence="3"/>
<dbReference type="FunFam" id="3.30.565.10:FF:000010">
    <property type="entry name" value="Sensor histidine kinase RcsC"/>
    <property type="match status" value="1"/>
</dbReference>
<dbReference type="SMART" id="SM00388">
    <property type="entry name" value="HisKA"/>
    <property type="match status" value="1"/>
</dbReference>
<evidence type="ECO:0000256" key="17">
    <source>
        <dbReference type="SAM" id="MobiDB-lite"/>
    </source>
</evidence>
<dbReference type="InterPro" id="IPR011006">
    <property type="entry name" value="CheY-like_superfamily"/>
</dbReference>
<comment type="subcellular location">
    <subcellularLocation>
        <location evidence="2">Cell membrane</location>
        <topology evidence="2">Multi-pass membrane protein</topology>
    </subcellularLocation>
</comment>
<evidence type="ECO:0000256" key="18">
    <source>
        <dbReference type="SAM" id="Phobius"/>
    </source>
</evidence>
<proteinExistence type="predicted"/>
<dbReference type="Gene3D" id="3.40.50.2300">
    <property type="match status" value="1"/>
</dbReference>
<evidence type="ECO:0000256" key="7">
    <source>
        <dbReference type="ARBA" id="ARBA00022692"/>
    </source>
</evidence>
<evidence type="ECO:0000256" key="9">
    <source>
        <dbReference type="ARBA" id="ARBA00022777"/>
    </source>
</evidence>
<dbReference type="SMART" id="SM00387">
    <property type="entry name" value="HATPase_c"/>
    <property type="match status" value="1"/>
</dbReference>
<dbReference type="RefSeq" id="WP_013661067.1">
    <property type="nucleotide sequence ID" value="NC_015276.1"/>
</dbReference>
<dbReference type="GO" id="GO:0000155">
    <property type="term" value="F:phosphorelay sensor kinase activity"/>
    <property type="evidence" value="ECO:0007669"/>
    <property type="project" value="InterPro"/>
</dbReference>
<feature type="domain" description="Histidine kinase" evidence="19">
    <location>
        <begin position="246"/>
        <end position="461"/>
    </location>
</feature>
<evidence type="ECO:0000259" key="19">
    <source>
        <dbReference type="PROSITE" id="PS50109"/>
    </source>
</evidence>
<dbReference type="CDD" id="cd16922">
    <property type="entry name" value="HATPase_EvgS-ArcB-TorS-like"/>
    <property type="match status" value="1"/>
</dbReference>
<dbReference type="InterPro" id="IPR036890">
    <property type="entry name" value="HATPase_C_sf"/>
</dbReference>
<dbReference type="SUPFAM" id="SSF52172">
    <property type="entry name" value="CheY-like"/>
    <property type="match status" value="1"/>
</dbReference>
<gene>
    <name evidence="21" type="ordered locus">Marme_1911</name>
</gene>
<keyword evidence="4" id="KW-1003">Cell membrane</keyword>
<dbReference type="PANTHER" id="PTHR45339:SF1">
    <property type="entry name" value="HYBRID SIGNAL TRANSDUCTION HISTIDINE KINASE J"/>
    <property type="match status" value="1"/>
</dbReference>
<dbReference type="Gene3D" id="3.30.565.10">
    <property type="entry name" value="Histidine kinase-like ATPase, C-terminal domain"/>
    <property type="match status" value="1"/>
</dbReference>
<dbReference type="Pfam" id="PF02518">
    <property type="entry name" value="HATPase_c"/>
    <property type="match status" value="1"/>
</dbReference>
<keyword evidence="11 18" id="KW-1133">Transmembrane helix</keyword>
<reference evidence="21 22" key="1">
    <citation type="journal article" date="2012" name="Stand. Genomic Sci.">
        <title>Complete genome sequence of the melanogenic marine bacterium Marinomonas mediterranea type strain (MMB-1(T)).</title>
        <authorList>
            <person name="Lucas-Elio P."/>
            <person name="Goodwin L."/>
            <person name="Woyke T."/>
            <person name="Pitluck S."/>
            <person name="Nolan M."/>
            <person name="Kyrpides N.C."/>
            <person name="Detter J.C."/>
            <person name="Copeland A."/>
            <person name="Teshima H."/>
            <person name="Bruce D."/>
            <person name="Detter C."/>
            <person name="Tapia R."/>
            <person name="Han S."/>
            <person name="Land M.L."/>
            <person name="Ivanova N."/>
            <person name="Mikhailova N."/>
            <person name="Johnston A.W."/>
            <person name="Sanchez-Amat A."/>
        </authorList>
    </citation>
    <scope>NUCLEOTIDE SEQUENCE [LARGE SCALE GENOMIC DNA]</scope>
    <source>
        <strain evidence="22">ATCC 700492 / JCM 21426 / NBRC 103028 / MMB-1</strain>
    </source>
</reference>
<evidence type="ECO:0000256" key="4">
    <source>
        <dbReference type="ARBA" id="ARBA00022475"/>
    </source>
</evidence>
<evidence type="ECO:0000256" key="12">
    <source>
        <dbReference type="ARBA" id="ARBA00023012"/>
    </source>
</evidence>
<evidence type="ECO:0000259" key="20">
    <source>
        <dbReference type="PROSITE" id="PS50110"/>
    </source>
</evidence>
<dbReference type="OrthoDB" id="6724607at2"/>
<dbReference type="eggNOG" id="COG0642">
    <property type="taxonomic scope" value="Bacteria"/>
</dbReference>
<comment type="catalytic activity">
    <reaction evidence="1">
        <text>ATP + protein L-histidine = ADP + protein N-phospho-L-histidine.</text>
        <dbReference type="EC" id="2.7.13.3"/>
    </reaction>
</comment>
<dbReference type="AlphaFoldDB" id="F2K284"/>
<keyword evidence="12" id="KW-0902">Two-component regulatory system</keyword>
<dbReference type="InterPro" id="IPR005467">
    <property type="entry name" value="His_kinase_dom"/>
</dbReference>
<keyword evidence="6" id="KW-0808">Transferase</keyword>
<dbReference type="InterPro" id="IPR003594">
    <property type="entry name" value="HATPase_dom"/>
</dbReference>
<keyword evidence="7 18" id="KW-0812">Transmembrane</keyword>
<dbReference type="InterPro" id="IPR036097">
    <property type="entry name" value="HisK_dim/P_sf"/>
</dbReference>
<keyword evidence="13 18" id="KW-0472">Membrane</keyword>
<evidence type="ECO:0000313" key="21">
    <source>
        <dbReference type="EMBL" id="ADZ91162.1"/>
    </source>
</evidence>
<keyword evidence="9 21" id="KW-0418">Kinase</keyword>
<dbReference type="Gene3D" id="1.20.120.160">
    <property type="entry name" value="HPT domain"/>
    <property type="match status" value="1"/>
</dbReference>
<accession>F2K284</accession>
<evidence type="ECO:0000256" key="2">
    <source>
        <dbReference type="ARBA" id="ARBA00004651"/>
    </source>
</evidence>
<evidence type="ECO:0000256" key="8">
    <source>
        <dbReference type="ARBA" id="ARBA00022741"/>
    </source>
</evidence>
<dbReference type="InterPro" id="IPR003661">
    <property type="entry name" value="HisK_dim/P_dom"/>
</dbReference>
<dbReference type="STRING" id="717774.Marme_1911"/>
<evidence type="ECO:0000256" key="1">
    <source>
        <dbReference type="ARBA" id="ARBA00000085"/>
    </source>
</evidence>
<evidence type="ECO:0000256" key="6">
    <source>
        <dbReference type="ARBA" id="ARBA00022679"/>
    </source>
</evidence>
<dbReference type="PATRIC" id="fig|717774.3.peg.1971"/>
<dbReference type="Pfam" id="PF00512">
    <property type="entry name" value="HisKA"/>
    <property type="match status" value="1"/>
</dbReference>
<dbReference type="CDD" id="cd17546">
    <property type="entry name" value="REC_hyHK_CKI1_RcsC-like"/>
    <property type="match status" value="1"/>
</dbReference>
<dbReference type="PROSITE" id="PS50110">
    <property type="entry name" value="RESPONSE_REGULATORY"/>
    <property type="match status" value="1"/>
</dbReference>
<keyword evidence="10" id="KW-0067">ATP-binding</keyword>
<evidence type="ECO:0000256" key="10">
    <source>
        <dbReference type="ARBA" id="ARBA00022840"/>
    </source>
</evidence>